<dbReference type="InterPro" id="IPR051172">
    <property type="entry name" value="Chlamydia_OmcB"/>
</dbReference>
<feature type="compositionally biased region" description="Low complexity" evidence="1">
    <location>
        <begin position="2750"/>
        <end position="2760"/>
    </location>
</feature>
<dbReference type="InterPro" id="IPR008964">
    <property type="entry name" value="Invasin/intimin_cell_adhesion"/>
</dbReference>
<dbReference type="PANTHER" id="PTHR34819">
    <property type="entry name" value="LARGE CYSTEINE-RICH PERIPLASMIC PROTEIN OMCB"/>
    <property type="match status" value="1"/>
</dbReference>
<feature type="domain" description="BIG2" evidence="2">
    <location>
        <begin position="40"/>
        <end position="121"/>
    </location>
</feature>
<dbReference type="RefSeq" id="WP_405286865.1">
    <property type="nucleotide sequence ID" value="NZ_JBBHLI010000005.1"/>
</dbReference>
<dbReference type="EMBL" id="JBBHLI010000005">
    <property type="protein sequence ID" value="MEK9501387.1"/>
    <property type="molecule type" value="Genomic_DNA"/>
</dbReference>
<protein>
    <recommendedName>
        <fullName evidence="2">BIG2 domain-containing protein</fullName>
    </recommendedName>
</protein>
<dbReference type="PANTHER" id="PTHR34819:SF3">
    <property type="entry name" value="CELL SURFACE PROTEIN"/>
    <property type="match status" value="1"/>
</dbReference>
<dbReference type="InterPro" id="IPR001434">
    <property type="entry name" value="OmcB-like_DUF11"/>
</dbReference>
<accession>A0ABU9E9H3</accession>
<evidence type="ECO:0000313" key="4">
    <source>
        <dbReference type="Proteomes" id="UP001484239"/>
    </source>
</evidence>
<evidence type="ECO:0000313" key="3">
    <source>
        <dbReference type="EMBL" id="MEK9501387.1"/>
    </source>
</evidence>
<dbReference type="Proteomes" id="UP001484239">
    <property type="component" value="Unassembled WGS sequence"/>
</dbReference>
<name>A0ABU9E9H3_9BACT</name>
<evidence type="ECO:0000259" key="2">
    <source>
        <dbReference type="SMART" id="SM00635"/>
    </source>
</evidence>
<gene>
    <name evidence="3" type="ORF">WI372_10405</name>
</gene>
<organism evidence="3 4">
    <name type="scientific">Gaopeijia maritima</name>
    <dbReference type="NCBI Taxonomy" id="3119007"/>
    <lineage>
        <taxon>Bacteria</taxon>
        <taxon>Pseudomonadati</taxon>
        <taxon>Gemmatimonadota</taxon>
        <taxon>Longimicrobiia</taxon>
        <taxon>Gaopeijiales</taxon>
        <taxon>Gaopeijiaceae</taxon>
        <taxon>Gaopeijia</taxon>
    </lineage>
</organism>
<feature type="region of interest" description="Disordered" evidence="1">
    <location>
        <begin position="2740"/>
        <end position="2775"/>
    </location>
</feature>
<dbReference type="SUPFAM" id="SSF49373">
    <property type="entry name" value="Invasin/intimin cell-adhesion fragments"/>
    <property type="match status" value="1"/>
</dbReference>
<keyword evidence="4" id="KW-1185">Reference proteome</keyword>
<dbReference type="InterPro" id="IPR047589">
    <property type="entry name" value="DUF11_rpt"/>
</dbReference>
<evidence type="ECO:0000256" key="1">
    <source>
        <dbReference type="SAM" id="MobiDB-lite"/>
    </source>
</evidence>
<dbReference type="Gene3D" id="2.60.40.1170">
    <property type="entry name" value="Mu homology domain, subdomain B"/>
    <property type="match status" value="4"/>
</dbReference>
<dbReference type="NCBIfam" id="TIGR01451">
    <property type="entry name" value="B_ant_repeat"/>
    <property type="match status" value="20"/>
</dbReference>
<sequence>MSTARSAPPRHRLGWRSTASALAAALLLAGCGSDKVSSVEVTSVTVRPATVTLVTGSTQRFTVDVRDQSGNSVPSSIGVEWSASPASVVSVDAGGLVTAVGPGNGTVRASAGGVSGSASLVVEPPPTISIDAVSAELAGLLGGDPPPEPVEVAVNNAGAGTLSGLVASVTYGTGQPTGWLTPSLESTTAPTTLRLSATATGLEVGDYDATVALTSSSAANSPFQVPVRLRVVADEPVLRATPALSGFSGVSRGDRPPDQTVQVENIGGGSLDDLGVQVVYDDDALGGWLTASLSTSTLPAELTLRADPGPLPPGTYRARARLTSQVALNAPKDVIVSFNVEARADVRVTKIGPDSAAAGTQVEYALQLRNEGPSVAEDVVFVDSLPGGVELVEEPVGAVVQGRVIRWDLGDLAPGTQRSFAVDIAIPSNRVGVVRNLAVATSPSTDPTPSSRVAEVVTNVVRAADLEVVKTGPDSVHAGTEATWSVVIRNPGPSDAVSVVVGDLLPDSVDFVSASDGGSVSGRELDWPVVPTLTAGDSLIRTVTVRVPSSRTGTLVNTAFAESAVRDPDPANDTSTVVTPVLVRADLEAIAEAPDTITAGTGTTLVAGVRNLGPSDAAAVVVRDSLPPGVTFVSASDGGVESGGVVTWPAIGVMEPGDSARYEVQVAVPASTLAALRHAVRVSSPTVDPGPAPDTASVESTLVTIADLALAKRGPATDTAGTAADYTLVVRNAGPSDARAVVVTDSLPAGATVSTVSSGGTASGGVVTWPAVPVLAAGDSVVRTVRVVLDEASTGTAVNVGSVTASTSDTTPADNRQAVSTTLLTRADLSMSKTGPATAVAGTTAVYELVARNEGPSTATAVVVTDTVPAGTTVVSATGGGAVSSGLVRWTIPSLAPGDSLVYGVTLRVDAARTAAFTNVGAVASAVTDPNGVDDRDAVTTAVQVQADLGVTTSGPASVTAGTNATWEVEVTNDGPSTATGVVVRDTLPAGVTYVTSDGGGTHAGGVVTWPTIATLAPGASRRFEVTVVVGPALSGSIVNVAAVTAASPDPVPADDRATSTATVVASSDLSVTKTGAAVDTAGTAASWTVRATNAGPSTATGVVVRDTLPPGLTGVSASNGGVVSGNVVTWTVGTLAAGASTPIYSVTATIPASTTGALVNRARVTAGTADPTAANDRDQVSTTVFNSADLSVTKTGAAVDTAGTSTSWTVQASNAGPSVATGVVVSDTLPPGVTGVSASNGGVVSGNVVTWSVGTLAVGASTPSYTVTASLPASSSGSIVNRARVAASTSDPTAANDRDQVSTTVVASADLTVTKTGAAVDTAGTSTSWTVQASNAGPSVATGVVVSDTLPPGVTGVSASNGGVVSGNVVTWTVGSLGVGASTPNFTVTASLPASAGGALVNRARVASGSDDPVAGNDRDQVSTTVVAAVDLSVTKTGAAVDTAGTTTSWTVQATNAGPSNAAGVVVSDTLPPGVTGVSASNGGVVSGNVVTWAVGGLAAGASTPSYTVTATIPASASGSLLNRARVASSTAETAPGDNRAQVSTLVIAAADLSVAKTGAAVDTAGTSTSWTVQASNAGPSTATGVVVSDTLPPGVTGVSASNGGVVSGNVVTWTVGTLAAGASTPSFSVTATIPPSATGSMVNRARVAAGTIDPAAGNDRDQVSTTIVAAADLSVVKSGAAVDTAGTSTSWTVQATNAGPSAATGVVVSDTLPPGVTGVSASNGGVVSGNVVTWTVGPLAPGASTPTYTVSGTIGAATTGAMVNRARVAASTSDPTAANDRDQVSTTVVASADLSVTKTGAAVDTAGTSTSWTVQATNAGPSVATGVVVSDTLPPGVTGVSASNGGVVSGNVVTWSVGSLAPGASTPTYSVTATIPASTAGSMVNRARVAAGTPDPTGANDRDQVTTTVVAAADLSVAKSGAAVDTAGTSTSWTVQATNAGPSNATGVVVSDTLPPGVTGVSASNGGVVSGNVVTWTVGALATGASTPSFSVTATIPASTTGSITNRARVAAATADPASGNDRDQVNTTVVAAADLSVSKSGAAVDTAGTSTSWTVQATNAGPSNAAGVVVSDTLPPGVTGVSASNGGVVSGNVVTWTVGALAAGASTPSYSVTATIPASTTGSMLNRARVVTSTADPTSGNDRSQVTTTVVAAADLSVAKTGAATDTAGTATSWTVQATNAGPSDATGVVVSDTLPPGVTGVSASNGGVVSGNVVTWTVGALAAGASTPTYSVTATIPASTTGSMVNRARVAAGSADPTPANDRSQVTTTVVAAADLSVTKTGAATDTAGTAISWTVQATNAGPSNATGVVVSDTLPPGLTGVSASNGGVVAGNVVTWTVGTLANGASTPAYTVSANIPASTTGSLLNRARVAAGSADPTPANDRDQVSTTVVAAADLSVTKTGAATDTAGTAISWTVQATNAGPSNATGVVVSDTLPPGLTGVSASNGGVVAGNVVTWTVGTLANGASTPAYTVSANIPASTTGSLSNRARVAATTTDPTPANDRDQVSTTVVAAADLSVTKTGAATDTAGTAISWTVQATNAGPSNATGVVVSDTLPPGLTGVSASNGGVVAGNVVTWTVGTLANGASTPAYTVSGTIPPATTGSLVNRARVESSSSDPTPANDRDQVTTTVAAAADLVAGAGGPATATAGTQITFTVSVDNDGPSTASGVVVSDTLPAGVTFVSATGGGVHAAGVVTWPAASMAPGGPISYDVVVDIGGGTAGAITHTVVVTSSTADPTPGNDVATSTTTVSAPAPIPPLDPDVPLPLD</sequence>
<dbReference type="InterPro" id="IPR003343">
    <property type="entry name" value="Big_2"/>
</dbReference>
<feature type="compositionally biased region" description="Pro residues" evidence="1">
    <location>
        <begin position="2761"/>
        <end position="2775"/>
    </location>
</feature>
<proteinExistence type="predicted"/>
<dbReference type="InterPro" id="IPR013783">
    <property type="entry name" value="Ig-like_fold"/>
</dbReference>
<dbReference type="Gene3D" id="2.60.40.10">
    <property type="entry name" value="Immunoglobulins"/>
    <property type="match status" value="6"/>
</dbReference>
<dbReference type="Pfam" id="PF01345">
    <property type="entry name" value="DUF11"/>
    <property type="match status" value="20"/>
</dbReference>
<dbReference type="PROSITE" id="PS51257">
    <property type="entry name" value="PROKAR_LIPOPROTEIN"/>
    <property type="match status" value="1"/>
</dbReference>
<dbReference type="SMART" id="SM00635">
    <property type="entry name" value="BID_2"/>
    <property type="match status" value="1"/>
</dbReference>
<comment type="caution">
    <text evidence="3">The sequence shown here is derived from an EMBL/GenBank/DDBJ whole genome shotgun (WGS) entry which is preliminary data.</text>
</comment>
<reference evidence="3 4" key="1">
    <citation type="submission" date="2024-02" db="EMBL/GenBank/DDBJ databases">
        <title>A novel Gemmatimonadota bacterium.</title>
        <authorList>
            <person name="Du Z.-J."/>
            <person name="Ye Y.-Q."/>
        </authorList>
    </citation>
    <scope>NUCLEOTIDE SEQUENCE [LARGE SCALE GENOMIC DNA]</scope>
    <source>
        <strain evidence="3 4">DH-20</strain>
    </source>
</reference>